<name>A0A6C0BQJ3_9ZZZZ</name>
<accession>A0A6C0BQJ3</accession>
<dbReference type="Gene3D" id="3.30.310.10">
    <property type="entry name" value="TATA-Binding Protein"/>
    <property type="match status" value="2"/>
</dbReference>
<evidence type="ECO:0000313" key="1">
    <source>
        <dbReference type="EMBL" id="QHS94715.1"/>
    </source>
</evidence>
<proteinExistence type="predicted"/>
<reference evidence="1" key="1">
    <citation type="journal article" date="2020" name="Nature">
        <title>Giant virus diversity and host interactions through global metagenomics.</title>
        <authorList>
            <person name="Schulz F."/>
            <person name="Roux S."/>
            <person name="Paez-Espino D."/>
            <person name="Jungbluth S."/>
            <person name="Walsh D.A."/>
            <person name="Denef V.J."/>
            <person name="McMahon K.D."/>
            <person name="Konstantinidis K.T."/>
            <person name="Eloe-Fadrosh E.A."/>
            <person name="Kyrpides N.C."/>
            <person name="Woyke T."/>
        </authorList>
    </citation>
    <scope>NUCLEOTIDE SEQUENCE</scope>
    <source>
        <strain evidence="1">GVMAG-M-3300018416-45</strain>
    </source>
</reference>
<dbReference type="InterPro" id="IPR012295">
    <property type="entry name" value="TBP_dom_sf"/>
</dbReference>
<dbReference type="EMBL" id="MN739230">
    <property type="protein sequence ID" value="QHS94715.1"/>
    <property type="molecule type" value="Genomic_DNA"/>
</dbReference>
<dbReference type="AlphaFoldDB" id="A0A6C0BQJ3"/>
<organism evidence="1">
    <name type="scientific">viral metagenome</name>
    <dbReference type="NCBI Taxonomy" id="1070528"/>
    <lineage>
        <taxon>unclassified sequences</taxon>
        <taxon>metagenomes</taxon>
        <taxon>organismal metagenomes</taxon>
    </lineage>
</organism>
<protein>
    <submittedName>
        <fullName evidence="1">Uncharacterized protein</fullName>
    </submittedName>
</protein>
<dbReference type="SUPFAM" id="SSF55945">
    <property type="entry name" value="TATA-box binding protein-like"/>
    <property type="match status" value="1"/>
</dbReference>
<sequence>MVDINEQWDQFCSGDYNFEEVKPSFTNKSVPCCGELYISTITKLAYLNSTIPLMDIFWDIPMISYHEQKEGVVKKEMKFNCSTISEFETLQSNIPADTMVNQQILMHIDNPSGRIKFKDSRKISIGICKKDIVSARAKKKGAFYNCFVIIMRINVDDDFKDIHVKIFNTGNIKIPGVQSERMFDIVISNIVVMLNARTHFKSNPVIYLRDKTQVVLINSNFNCGYYVNREKLYVILKQKYGLNCSYDPCSYPGIHVEYYYHTDQSSDDQDGMQYRNKTDNVIHVHIKIFRTGSCLILGKCSCKTIEHVYDIFKTIFKDEYQNIN</sequence>